<protein>
    <submittedName>
        <fullName evidence="11">Mechanosensitive ion channel protein MscS</fullName>
    </submittedName>
</protein>
<keyword evidence="4 7" id="KW-0812">Transmembrane</keyword>
<dbReference type="Gene3D" id="3.30.70.100">
    <property type="match status" value="1"/>
</dbReference>
<dbReference type="Pfam" id="PF00924">
    <property type="entry name" value="MS_channel_2nd"/>
    <property type="match status" value="1"/>
</dbReference>
<dbReference type="InterPro" id="IPR049278">
    <property type="entry name" value="MS_channel_C"/>
</dbReference>
<dbReference type="InterPro" id="IPR006685">
    <property type="entry name" value="MscS_channel_2nd"/>
</dbReference>
<dbReference type="InterPro" id="IPR010920">
    <property type="entry name" value="LSM_dom_sf"/>
</dbReference>
<evidence type="ECO:0000256" key="7">
    <source>
        <dbReference type="SAM" id="Phobius"/>
    </source>
</evidence>
<dbReference type="SUPFAM" id="SSF50182">
    <property type="entry name" value="Sm-like ribonucleoproteins"/>
    <property type="match status" value="1"/>
</dbReference>
<evidence type="ECO:0000313" key="12">
    <source>
        <dbReference type="Proteomes" id="UP000887222"/>
    </source>
</evidence>
<dbReference type="SUPFAM" id="SSF82861">
    <property type="entry name" value="Mechanosensitive channel protein MscS (YggB), transmembrane region"/>
    <property type="match status" value="1"/>
</dbReference>
<accession>A0ABQ4Q009</accession>
<feature type="domain" description="Mechanosensitive ion channel MscS" evidence="8">
    <location>
        <begin position="176"/>
        <end position="243"/>
    </location>
</feature>
<keyword evidence="6 7" id="KW-0472">Membrane</keyword>
<evidence type="ECO:0000256" key="1">
    <source>
        <dbReference type="ARBA" id="ARBA00004651"/>
    </source>
</evidence>
<name>A0ABQ4Q009_9BURK</name>
<evidence type="ECO:0000256" key="2">
    <source>
        <dbReference type="ARBA" id="ARBA00008017"/>
    </source>
</evidence>
<evidence type="ECO:0000256" key="4">
    <source>
        <dbReference type="ARBA" id="ARBA00022692"/>
    </source>
</evidence>
<dbReference type="RefSeq" id="WP_220806596.1">
    <property type="nucleotide sequence ID" value="NZ_BPMK01000002.1"/>
</dbReference>
<evidence type="ECO:0000259" key="8">
    <source>
        <dbReference type="Pfam" id="PF00924"/>
    </source>
</evidence>
<dbReference type="Proteomes" id="UP000887222">
    <property type="component" value="Unassembled WGS sequence"/>
</dbReference>
<evidence type="ECO:0000256" key="5">
    <source>
        <dbReference type="ARBA" id="ARBA00022989"/>
    </source>
</evidence>
<dbReference type="Gene3D" id="1.10.287.1260">
    <property type="match status" value="1"/>
</dbReference>
<comment type="caution">
    <text evidence="11">The sequence shown here is derived from an EMBL/GenBank/DDBJ whole genome shotgun (WGS) entry which is preliminary data.</text>
</comment>
<evidence type="ECO:0000259" key="9">
    <source>
        <dbReference type="Pfam" id="PF21082"/>
    </source>
</evidence>
<comment type="similarity">
    <text evidence="2">Belongs to the MscS (TC 1.A.23) family.</text>
</comment>
<organism evidence="11 12">
    <name type="scientific">Noviherbaspirillum aridicola</name>
    <dbReference type="NCBI Taxonomy" id="2849687"/>
    <lineage>
        <taxon>Bacteria</taxon>
        <taxon>Pseudomonadati</taxon>
        <taxon>Pseudomonadota</taxon>
        <taxon>Betaproteobacteria</taxon>
        <taxon>Burkholderiales</taxon>
        <taxon>Oxalobacteraceae</taxon>
        <taxon>Noviherbaspirillum</taxon>
    </lineage>
</organism>
<dbReference type="Pfam" id="PF21082">
    <property type="entry name" value="MS_channel_3rd"/>
    <property type="match status" value="1"/>
</dbReference>
<dbReference type="InterPro" id="IPR011066">
    <property type="entry name" value="MscS_channel_C_sf"/>
</dbReference>
<keyword evidence="3" id="KW-1003">Cell membrane</keyword>
<dbReference type="PANTHER" id="PTHR30566:SF25">
    <property type="entry name" value="INNER MEMBRANE PROTEIN"/>
    <property type="match status" value="1"/>
</dbReference>
<sequence>MPFNFHFDISSSWTFAAVVTLCVFSALLLLRAMVGRQLHKLASRRGLAFLSYPEQLLDATSHLFLFAVAVLAGLSQMALPDQYRRLLEYGWVVIGVLQAALWANRLLSVSLDRAFESHRASNPSSATHLLAVGLLLRIVLWSVAVLLVLDNLGFNITTLAASLGIGGVAVALAVQNILGDIFSSVSIALDKPFVIGDFIVVDDFMGTVEYVGLKTTRIRSLGGEQIVFSNTELLKKRISNFKRMEERRVAFEFGIAHDTPVEHIEKIPGLVKEAIAAAGFQTRFDRSHFKTFSERGLIFENVYYVLTPDFNVYMDIHQAINLRLMRDFRRLGIRIAFPVHTVQWHPDTPLPMRVPLEQVHPRLRPASE</sequence>
<dbReference type="Gene3D" id="2.30.30.60">
    <property type="match status" value="1"/>
</dbReference>
<evidence type="ECO:0000256" key="3">
    <source>
        <dbReference type="ARBA" id="ARBA00022475"/>
    </source>
</evidence>
<keyword evidence="12" id="KW-1185">Reference proteome</keyword>
<feature type="transmembrane region" description="Helical" evidence="7">
    <location>
        <begin position="89"/>
        <end position="107"/>
    </location>
</feature>
<proteinExistence type="inferred from homology"/>
<dbReference type="SUPFAM" id="SSF82689">
    <property type="entry name" value="Mechanosensitive channel protein MscS (YggB), C-terminal domain"/>
    <property type="match status" value="1"/>
</dbReference>
<feature type="transmembrane region" description="Helical" evidence="7">
    <location>
        <begin position="154"/>
        <end position="174"/>
    </location>
</feature>
<evidence type="ECO:0000256" key="6">
    <source>
        <dbReference type="ARBA" id="ARBA00023136"/>
    </source>
</evidence>
<feature type="transmembrane region" description="Helical" evidence="7">
    <location>
        <begin position="128"/>
        <end position="148"/>
    </location>
</feature>
<dbReference type="Pfam" id="PF21088">
    <property type="entry name" value="MS_channel_1st"/>
    <property type="match status" value="1"/>
</dbReference>
<keyword evidence="5 7" id="KW-1133">Transmembrane helix</keyword>
<dbReference type="InterPro" id="IPR023408">
    <property type="entry name" value="MscS_beta-dom_sf"/>
</dbReference>
<feature type="domain" description="Mechanosensitive ion channel MscS C-terminal" evidence="9">
    <location>
        <begin position="249"/>
        <end position="335"/>
    </location>
</feature>
<evidence type="ECO:0000259" key="10">
    <source>
        <dbReference type="Pfam" id="PF21088"/>
    </source>
</evidence>
<dbReference type="InterPro" id="IPR049142">
    <property type="entry name" value="MS_channel_1st"/>
</dbReference>
<evidence type="ECO:0000313" key="11">
    <source>
        <dbReference type="EMBL" id="GIZ50413.1"/>
    </source>
</evidence>
<dbReference type="InterPro" id="IPR011014">
    <property type="entry name" value="MscS_channel_TM-2"/>
</dbReference>
<comment type="subcellular location">
    <subcellularLocation>
        <location evidence="1">Cell membrane</location>
        <topology evidence="1">Multi-pass membrane protein</topology>
    </subcellularLocation>
</comment>
<reference evidence="11 12" key="1">
    <citation type="journal article" date="2022" name="Int. J. Syst. Evol. Microbiol.">
        <title>Noviherbaspirillum aridicola sp. nov., isolated from an arid soil in Pakistan.</title>
        <authorList>
            <person name="Khan I.U."/>
            <person name="Saqib M."/>
            <person name="Amin A."/>
            <person name="Hussain F."/>
            <person name="Li L."/>
            <person name="Liu Y.H."/>
            <person name="Fang B.Z."/>
            <person name="Ahmed I."/>
            <person name="Li W.J."/>
        </authorList>
    </citation>
    <scope>NUCLEOTIDE SEQUENCE [LARGE SCALE GENOMIC DNA]</scope>
    <source>
        <strain evidence="11 12">NCCP-691</strain>
    </source>
</reference>
<dbReference type="PANTHER" id="PTHR30566">
    <property type="entry name" value="YNAI-RELATED MECHANOSENSITIVE ION CHANNEL"/>
    <property type="match status" value="1"/>
</dbReference>
<feature type="transmembrane region" description="Helical" evidence="7">
    <location>
        <begin position="12"/>
        <end position="34"/>
    </location>
</feature>
<feature type="domain" description="Mechanosensitive ion channel transmembrane helices 2/3" evidence="10">
    <location>
        <begin position="135"/>
        <end position="175"/>
    </location>
</feature>
<dbReference type="EMBL" id="BPMK01000002">
    <property type="protein sequence ID" value="GIZ50413.1"/>
    <property type="molecule type" value="Genomic_DNA"/>
</dbReference>
<gene>
    <name evidence="11" type="ORF">NCCP691_04270</name>
</gene>